<dbReference type="GO" id="GO:0003677">
    <property type="term" value="F:DNA binding"/>
    <property type="evidence" value="ECO:0007669"/>
    <property type="project" value="UniProtKB-KW"/>
</dbReference>
<dbReference type="Proteomes" id="UP000283880">
    <property type="component" value="Unassembled WGS sequence"/>
</dbReference>
<dbReference type="Pfam" id="PF00440">
    <property type="entry name" value="TetR_N"/>
    <property type="match status" value="1"/>
</dbReference>
<gene>
    <name evidence="3" type="ORF">DWV29_20215</name>
</gene>
<dbReference type="AlphaFoldDB" id="A0A413FAV7"/>
<feature type="domain" description="HTH tetR-type" evidence="2">
    <location>
        <begin position="18"/>
        <end position="52"/>
    </location>
</feature>
<evidence type="ECO:0000313" key="3">
    <source>
        <dbReference type="EMBL" id="RGX26037.1"/>
    </source>
</evidence>
<proteinExistence type="predicted"/>
<dbReference type="PANTHER" id="PTHR43479">
    <property type="entry name" value="ACREF/ENVCD OPERON REPRESSOR-RELATED"/>
    <property type="match status" value="1"/>
</dbReference>
<sequence length="206" mass="23938">MSKKGYSKEEREQVGRDLLAVGLEMLSQRGLKGTTLQDILQAVGISKPFFYGNYYTSLAELVIHIINYEITLLLREVQQSVENQDMSLEEIIHYFLDMVTHSRQHHFFVMTQEEEMWVYKHLSPEEFETYQQGQARFYEQVLALWQIPQDKCTPKELGNLILSVILIYNSAARSLPFFFPEELERTAKAQATALSRYLASLADTDE</sequence>
<dbReference type="OrthoDB" id="9812484at2"/>
<organism evidence="3 4">
    <name type="scientific">Enterocloster asparagiformis</name>
    <dbReference type="NCBI Taxonomy" id="333367"/>
    <lineage>
        <taxon>Bacteria</taxon>
        <taxon>Bacillati</taxon>
        <taxon>Bacillota</taxon>
        <taxon>Clostridia</taxon>
        <taxon>Lachnospirales</taxon>
        <taxon>Lachnospiraceae</taxon>
        <taxon>Enterocloster</taxon>
    </lineage>
</organism>
<keyword evidence="1" id="KW-0238">DNA-binding</keyword>
<reference evidence="3 4" key="1">
    <citation type="submission" date="2018-08" db="EMBL/GenBank/DDBJ databases">
        <title>A genome reference for cultivated species of the human gut microbiota.</title>
        <authorList>
            <person name="Zou Y."/>
            <person name="Xue W."/>
            <person name="Luo G."/>
        </authorList>
    </citation>
    <scope>NUCLEOTIDE SEQUENCE [LARGE SCALE GENOMIC DNA]</scope>
    <source>
        <strain evidence="3 4">AF04-15</strain>
    </source>
</reference>
<comment type="caution">
    <text evidence="3">The sequence shown here is derived from an EMBL/GenBank/DDBJ whole genome shotgun (WGS) entry which is preliminary data.</text>
</comment>
<evidence type="ECO:0000256" key="1">
    <source>
        <dbReference type="ARBA" id="ARBA00023125"/>
    </source>
</evidence>
<dbReference type="RefSeq" id="WP_007708849.1">
    <property type="nucleotide sequence ID" value="NZ_JAWRJJ010000445.1"/>
</dbReference>
<protein>
    <submittedName>
        <fullName evidence="3">TetR/AcrR family transcriptional regulator</fullName>
    </submittedName>
</protein>
<dbReference type="PANTHER" id="PTHR43479:SF22">
    <property type="entry name" value="TRANSCRIPTIONAL REGULATOR, TETR FAMILY"/>
    <property type="match status" value="1"/>
</dbReference>
<dbReference type="EMBL" id="QSBM01000017">
    <property type="protein sequence ID" value="RGX26037.1"/>
    <property type="molecule type" value="Genomic_DNA"/>
</dbReference>
<dbReference type="Gene3D" id="1.10.357.10">
    <property type="entry name" value="Tetracycline Repressor, domain 2"/>
    <property type="match status" value="1"/>
</dbReference>
<dbReference type="SUPFAM" id="SSF46689">
    <property type="entry name" value="Homeodomain-like"/>
    <property type="match status" value="1"/>
</dbReference>
<dbReference type="InterPro" id="IPR050624">
    <property type="entry name" value="HTH-type_Tx_Regulator"/>
</dbReference>
<evidence type="ECO:0000259" key="2">
    <source>
        <dbReference type="Pfam" id="PF00440"/>
    </source>
</evidence>
<name>A0A413FAV7_9FIRM</name>
<dbReference type="InterPro" id="IPR001647">
    <property type="entry name" value="HTH_TetR"/>
</dbReference>
<accession>A0A413FAV7</accession>
<evidence type="ECO:0000313" key="4">
    <source>
        <dbReference type="Proteomes" id="UP000283880"/>
    </source>
</evidence>
<dbReference type="InterPro" id="IPR009057">
    <property type="entry name" value="Homeodomain-like_sf"/>
</dbReference>